<dbReference type="AlphaFoldDB" id="A0A1I2ZPN0"/>
<accession>A0A1I2ZPN0</accession>
<dbReference type="Proteomes" id="UP000199666">
    <property type="component" value="Unassembled WGS sequence"/>
</dbReference>
<dbReference type="EMBL" id="FOPP01000011">
    <property type="protein sequence ID" value="SFH39803.1"/>
    <property type="molecule type" value="Genomic_DNA"/>
</dbReference>
<organism evidence="2 3">
    <name type="scientific">Pedobacter insulae</name>
    <dbReference type="NCBI Taxonomy" id="414048"/>
    <lineage>
        <taxon>Bacteria</taxon>
        <taxon>Pseudomonadati</taxon>
        <taxon>Bacteroidota</taxon>
        <taxon>Sphingobacteriia</taxon>
        <taxon>Sphingobacteriales</taxon>
        <taxon>Sphingobacteriaceae</taxon>
        <taxon>Pedobacter</taxon>
    </lineage>
</organism>
<gene>
    <name evidence="2" type="ORF">SAMN04489864_1111</name>
</gene>
<keyword evidence="3" id="KW-1185">Reference proteome</keyword>
<proteinExistence type="predicted"/>
<evidence type="ECO:0000313" key="2">
    <source>
        <dbReference type="EMBL" id="SFH39803.1"/>
    </source>
</evidence>
<feature type="region of interest" description="Disordered" evidence="1">
    <location>
        <begin position="1"/>
        <end position="29"/>
    </location>
</feature>
<name>A0A1I2ZPN0_9SPHI</name>
<evidence type="ECO:0000256" key="1">
    <source>
        <dbReference type="SAM" id="MobiDB-lite"/>
    </source>
</evidence>
<feature type="non-terminal residue" evidence="2">
    <location>
        <position position="1"/>
    </location>
</feature>
<protein>
    <submittedName>
        <fullName evidence="2">Uncharacterized protein</fullName>
    </submittedName>
</protein>
<evidence type="ECO:0000313" key="3">
    <source>
        <dbReference type="Proteomes" id="UP000199666"/>
    </source>
</evidence>
<sequence>DKPLQNDPFAPLESDPHNELIFLLPAEGS</sequence>
<reference evidence="2 3" key="1">
    <citation type="submission" date="2016-10" db="EMBL/GenBank/DDBJ databases">
        <authorList>
            <person name="de Groot N.N."/>
        </authorList>
    </citation>
    <scope>NUCLEOTIDE SEQUENCE [LARGE SCALE GENOMIC DNA]</scope>
    <source>
        <strain evidence="2 3">DSM 18684</strain>
    </source>
</reference>